<dbReference type="GO" id="GO:0003824">
    <property type="term" value="F:catalytic activity"/>
    <property type="evidence" value="ECO:0007669"/>
    <property type="project" value="InterPro"/>
</dbReference>
<reference evidence="4" key="1">
    <citation type="journal article" date="2015" name="Nature">
        <title>Complex archaea that bridge the gap between prokaryotes and eukaryotes.</title>
        <authorList>
            <person name="Spang A."/>
            <person name="Saw J.H."/>
            <person name="Jorgensen S.L."/>
            <person name="Zaremba-Niedzwiedzka K."/>
            <person name="Martijn J."/>
            <person name="Lind A.E."/>
            <person name="van Eijk R."/>
            <person name="Schleper C."/>
            <person name="Guy L."/>
            <person name="Ettema T.J."/>
        </authorList>
    </citation>
    <scope>NUCLEOTIDE SEQUENCE</scope>
</reference>
<gene>
    <name evidence="4" type="ORF">LCGC14_2840970</name>
</gene>
<name>A0A0F9AJM1_9ZZZZ</name>
<keyword evidence="1" id="KW-0479">Metal-binding</keyword>
<keyword evidence="3" id="KW-0411">Iron-sulfur</keyword>
<protein>
    <recommendedName>
        <fullName evidence="5">Radical SAM core domain-containing protein</fullName>
    </recommendedName>
</protein>
<dbReference type="PANTHER" id="PTHR43432">
    <property type="entry name" value="SLR0285 PROTEIN"/>
    <property type="match status" value="1"/>
</dbReference>
<feature type="non-terminal residue" evidence="4">
    <location>
        <position position="144"/>
    </location>
</feature>
<evidence type="ECO:0000313" key="4">
    <source>
        <dbReference type="EMBL" id="KKK78694.1"/>
    </source>
</evidence>
<evidence type="ECO:0008006" key="5">
    <source>
        <dbReference type="Google" id="ProtNLM"/>
    </source>
</evidence>
<dbReference type="InterPro" id="IPR040086">
    <property type="entry name" value="MJ0683-like"/>
</dbReference>
<dbReference type="InterPro" id="IPR058240">
    <property type="entry name" value="rSAM_sf"/>
</dbReference>
<dbReference type="PANTHER" id="PTHR43432:SF3">
    <property type="entry name" value="SLR0285 PROTEIN"/>
    <property type="match status" value="1"/>
</dbReference>
<dbReference type="AlphaFoldDB" id="A0A0F9AJM1"/>
<evidence type="ECO:0000256" key="1">
    <source>
        <dbReference type="ARBA" id="ARBA00022723"/>
    </source>
</evidence>
<dbReference type="EMBL" id="LAZR01054375">
    <property type="protein sequence ID" value="KKK78694.1"/>
    <property type="molecule type" value="Genomic_DNA"/>
</dbReference>
<keyword evidence="2" id="KW-0408">Iron</keyword>
<dbReference type="GO" id="GO:0046872">
    <property type="term" value="F:metal ion binding"/>
    <property type="evidence" value="ECO:0007669"/>
    <property type="project" value="UniProtKB-KW"/>
</dbReference>
<evidence type="ECO:0000256" key="2">
    <source>
        <dbReference type="ARBA" id="ARBA00023004"/>
    </source>
</evidence>
<evidence type="ECO:0000256" key="3">
    <source>
        <dbReference type="ARBA" id="ARBA00023014"/>
    </source>
</evidence>
<dbReference type="SFLD" id="SFLDS00029">
    <property type="entry name" value="Radical_SAM"/>
    <property type="match status" value="1"/>
</dbReference>
<accession>A0A0F9AJM1</accession>
<dbReference type="SUPFAM" id="SSF102114">
    <property type="entry name" value="Radical SAM enzymes"/>
    <property type="match status" value="1"/>
</dbReference>
<comment type="caution">
    <text evidence="4">The sequence shown here is derived from an EMBL/GenBank/DDBJ whole genome shotgun (WGS) entry which is preliminary data.</text>
</comment>
<dbReference type="SFLD" id="SFLDG01084">
    <property type="entry name" value="Uncharacterised_Radical_SAM_Su"/>
    <property type="match status" value="1"/>
</dbReference>
<dbReference type="GO" id="GO:0051536">
    <property type="term" value="F:iron-sulfur cluster binding"/>
    <property type="evidence" value="ECO:0007669"/>
    <property type="project" value="UniProtKB-KW"/>
</dbReference>
<proteinExistence type="predicted"/>
<organism evidence="4">
    <name type="scientific">marine sediment metagenome</name>
    <dbReference type="NCBI Taxonomy" id="412755"/>
    <lineage>
        <taxon>unclassified sequences</taxon>
        <taxon>metagenomes</taxon>
        <taxon>ecological metagenomes</taxon>
    </lineage>
</organism>
<dbReference type="InterPro" id="IPR007197">
    <property type="entry name" value="rSAM"/>
</dbReference>
<sequence length="144" mass="15921">MATKRKLIYHPSGRAGEYANKGYAVNLFRGCTHSCSYCFSPSILRMLKEEFHASVSTAPDVLERLKADMKRIGKVDKPIFLCFTCDPYCVDADTTITREAIKIILESGNTVNILTKGGLRATRDFDLLSGSSENKIGATLTFLC</sequence>